<feature type="domain" description="Calponin-homology (CH)" evidence="13">
    <location>
        <begin position="570"/>
        <end position="706"/>
    </location>
</feature>
<dbReference type="SMART" id="SM00015">
    <property type="entry name" value="IQ"/>
    <property type="match status" value="53"/>
</dbReference>
<dbReference type="Proteomes" id="UP000225706">
    <property type="component" value="Unassembled WGS sequence"/>
</dbReference>
<name>A0A2B4RFY4_STYPI</name>
<reference evidence="15" key="1">
    <citation type="journal article" date="2017" name="bioRxiv">
        <title>Comparative analysis of the genomes of Stylophora pistillata and Acropora digitifera provides evidence for extensive differences between species of corals.</title>
        <authorList>
            <person name="Voolstra C.R."/>
            <person name="Li Y."/>
            <person name="Liew Y.J."/>
            <person name="Baumgarten S."/>
            <person name="Zoccola D."/>
            <person name="Flot J.-F."/>
            <person name="Tambutte S."/>
            <person name="Allemand D."/>
            <person name="Aranda M."/>
        </authorList>
    </citation>
    <scope>NUCLEOTIDE SEQUENCE [LARGE SCALE GENOMIC DNA]</scope>
</reference>
<dbReference type="Gene3D" id="1.10.418.10">
    <property type="entry name" value="Calponin-like domain"/>
    <property type="match status" value="1"/>
</dbReference>
<dbReference type="InterPro" id="IPR000048">
    <property type="entry name" value="IQ_motif_EF-hand-BS"/>
</dbReference>
<dbReference type="Pfam" id="PF00612">
    <property type="entry name" value="IQ"/>
    <property type="match status" value="31"/>
</dbReference>
<comment type="caution">
    <text evidence="14">The sequence shown here is derived from an EMBL/GenBank/DDBJ whole genome shotgun (WGS) entry which is preliminary data.</text>
</comment>
<keyword evidence="4" id="KW-0597">Phosphoprotein</keyword>
<evidence type="ECO:0000259" key="13">
    <source>
        <dbReference type="PROSITE" id="PS50021"/>
    </source>
</evidence>
<keyword evidence="6" id="KW-0677">Repeat</keyword>
<dbReference type="Gene3D" id="1.20.5.190">
    <property type="match status" value="27"/>
</dbReference>
<dbReference type="InterPro" id="IPR027417">
    <property type="entry name" value="P-loop_NTPase"/>
</dbReference>
<dbReference type="InterPro" id="IPR013783">
    <property type="entry name" value="Ig-like_fold"/>
</dbReference>
<dbReference type="Gene3D" id="2.60.40.10">
    <property type="entry name" value="Immunoglobulins"/>
    <property type="match status" value="1"/>
</dbReference>
<dbReference type="GO" id="GO:0000278">
    <property type="term" value="P:mitotic cell cycle"/>
    <property type="evidence" value="ECO:0007669"/>
    <property type="project" value="TreeGrafter"/>
</dbReference>
<comment type="subcellular location">
    <subcellularLocation>
        <location evidence="2">Cytoplasm</location>
    </subcellularLocation>
    <subcellularLocation>
        <location evidence="1">Nucleus</location>
    </subcellularLocation>
</comment>
<keyword evidence="8" id="KW-0112">Calmodulin-binding</keyword>
<dbReference type="InterPro" id="IPR051185">
    <property type="entry name" value="ASPM"/>
</dbReference>
<dbReference type="InterPro" id="IPR031549">
    <property type="entry name" value="ASH"/>
</dbReference>
<dbReference type="STRING" id="50429.A0A2B4RFY4"/>
<evidence type="ECO:0000256" key="7">
    <source>
        <dbReference type="ARBA" id="ARBA00022776"/>
    </source>
</evidence>
<dbReference type="OrthoDB" id="444119at2759"/>
<evidence type="ECO:0000256" key="2">
    <source>
        <dbReference type="ARBA" id="ARBA00004496"/>
    </source>
</evidence>
<dbReference type="Gene3D" id="1.25.10.10">
    <property type="entry name" value="Leucine-rich Repeat Variant"/>
    <property type="match status" value="1"/>
</dbReference>
<proteinExistence type="predicted"/>
<keyword evidence="7" id="KW-0498">Mitosis</keyword>
<evidence type="ECO:0000256" key="6">
    <source>
        <dbReference type="ARBA" id="ARBA00022737"/>
    </source>
</evidence>
<evidence type="ECO:0000256" key="5">
    <source>
        <dbReference type="ARBA" id="ARBA00022618"/>
    </source>
</evidence>
<dbReference type="GO" id="GO:0005516">
    <property type="term" value="F:calmodulin binding"/>
    <property type="evidence" value="ECO:0007669"/>
    <property type="project" value="UniProtKB-KW"/>
</dbReference>
<dbReference type="PROSITE" id="PS50096">
    <property type="entry name" value="IQ"/>
    <property type="match status" value="39"/>
</dbReference>
<evidence type="ECO:0000256" key="8">
    <source>
        <dbReference type="ARBA" id="ARBA00022860"/>
    </source>
</evidence>
<dbReference type="SUPFAM" id="SSF52540">
    <property type="entry name" value="P-loop containing nucleoside triphosphate hydrolases"/>
    <property type="match status" value="13"/>
</dbReference>
<evidence type="ECO:0000256" key="11">
    <source>
        <dbReference type="ARBA" id="ARBA00023306"/>
    </source>
</evidence>
<sequence length="2596" mass="303367">MMDPSLTPVQENYPQLLVNKVDSKRAQWYSPCKNFPKLPLSPEPDPPTLKLTHFAAVPKISFGTVKVGSSKTEPFVVQNPHPSSQSLVLEKFPKDKGFTLDLNGNGMAEDSEGNCLSIPPNEETFLSIKWEPKESGNCREVILFKWHNSPRLQVVVFGTALGPKKIKSATKKIVKKSGPKKISRKPQESKRVARAILQPSQVPNTHDSKEKRVTVIRKLDGENIDYENAPVENLPEENERRDTYSVTNNEKLGPLCKTSPSIFTSKLTKPATKPVSGKTKKTAVPKKISPISGPLKKKPKTTVKLKVAAKGVAQRKLQLVKTPKTKLPRHPMPFAAKNMYYDERWIEKQEEGFTKWLNFVLTPPDVTDSEVQADASRGNMILGGTQDIKKSQPLAPTKEALSLRAYTARRKMARLRRCACLLYQSEPLGYIIRKIEAEVENGRFTIRPDKKLHADLGIKKQVTDMILSYNPLWLRIGLETIFGEILPIHSNDDVNGLRRFITDRLLGNPDIATAFAHPQVPGLYREGYVEQLGKFTLKKFLLLVLFLDRAKLTRLIDHDPCLFNKDASFKSNRSLLLTFSREYLKGEGDVTKHLNFLGYSVTHSQRPIDEVDYAVKNIAIDLRDGLRLTRVVELLTHNWQLSASLRVPAISRLQKIHNVDLFINALKQRGILVGGIHGGAIDARHIVDGHREKTLALLWQIIFHFQVNVLLSEKLLKEEIAHLESTRLLRDQLTAAENWIEGDEADFVGKRRDSSDLYFQSDRLRLLFKWCKMVCRLYGLKVRELGGVPLMTKASDMSYTIPDEKNVAKIVVSIQACARAAMTRRRFQAMRHSAVLVQSVFRGHLVRRQLRAHRQAVNCIQTRYLAFKKGREVLEWYRSLRKSVLRLQRIVLANQKKRKGRRDRAAKVGQSAWRGFAERRKFVEQREACIRIQAFIRGVIQRRRFLLLRNSTVLIQRIFRALVIERKERKHYLHLRKCVILLQSLYRGMCDRKRVKQIRAVITIQSHVRAWQTRTRFVSMKHAATMIQANVRMYQTRKKFARVKSATRTLQVHIRAALLGRKEKIRYMNQKSACIKIQSLIRCDQQRKVFLKKRKAIVMIQSIVRKCLARSRYGKLLSSTVKIQRRFREFLYAKSVQKKFVHMKLSALKIQSYYRGYRCRKEFTRVRLATVTLQSLTRRFLSRKKFLALTHAAVVIQTHYRALQQGRRQRVEYNRILDTIVQLQALVRGNIGRRRLMAQHRSATLIQTVYRGYVSRTRYRSSRQAAINIQRRYRSLLLGRHARSNFQRLQLASMQIQSYFRGFRARKQVKRLRSAVKIQAAYRGYQSRKSYNISRNCIIHAQAFARGYLTRKYYYELKKATVMLQSRYRARVIGMRQYVNYHVQRGACIVIQAAARGYHYRKRYLEVRNAAIVIQRKYKATVNCRSQRERYLASRRAAIHLQACVRGWLDRRLARRVRAARLIEATFKMHKAREEFLAFRRAVVRIQAQTRMIQQRQRFISLKKASLVIQRRYRATILCKHDQLVFHFIRGAVITLQMAIRGYLVRTKLRNMNDAAVKIQACFRGFQAWRRYEATKRAVLILQLRWRAWLLGRAVARNYNALKSSSLIIQSSYRHYKVRLNLKRNQAAVKIQSAYRRYVCASNYLLQKSSVVVIQAEVRRYFARRSYLNLRHAASMIQRRFRAQRDMQEARQCFILQRKACIVLQTWIRKWQCRRRYNAIRSAAITIQQHFRAGVKSYTQREGFLQLRGAAVVLQSYWRMSSARRKYKRAQDAAIKIQAFARMTKGVRAYQKLKNATISLQKIYKANHLCKRQRQSYEMMRLGAIVIQSHLRGFRARQRVAEMLLEKQRRRTAALKIQRYYRGFRLMEKTHFTYHVTRGAIITLQSAFRMVRAQKLARRLRAVVKIQAAYRGTVKRRNFLSVREVVCRLQATVRRNQTRKQFVRTRKSTVAIQQRYRAQVAMRKISAEYECLRRSIVLIQLYYRGYCQRKSYLCDRQKVVLVQSLVRMHLQRTKFLHKRTAVIVIQCRYRSFIIGQGVRLRFHLMKWAVTRIQSFYRGCLVRAEVKKLRSAILIQSHARGMIQRQKYYHAKHVVIRIQALTRAWYYRKSYLKLKAATVFLQRKVRAQIASRKERREFQEIKRAAVTLQSFYRGRKARYTVRQLKAVIQIQRWFRGILAGRTTREEYERLKDATVILQAAFRGYRVRMAARKMFAARVIQAAFRGFITRRKIKFQKAQRLVQLNKFASVTYLHLKAIKIQRCYRRARAIAVAKARMDAVLLIQCWWRGVLEHRRFTTLRSAAVIVQRAARRKLVTKNKSAVKIQSLIRGVLARNHLRKLQKYALRIQALWRGYRVRREESSLKVKRARKRIKSANAAATESMKLCNRTRSALDFLLQCKNISKIVGALVNLEVVTRLSEVCCQQVVKDGALPVIFKVIKKCNRSLPHLEVIKYSISILFNVAKYPSVYYAVYEQPDSIETLVELLANFRDKTALFAKTCCLLVVLCRDSSITQHILNMAKTIEDIKSVHKIAERNHRLEAKRNKVNEKSACQFAPPTPYKGKKSNPVKWQRRLDMVQDPLEAVRLLVRKLGLAGFDE</sequence>
<dbReference type="InterPro" id="IPR016024">
    <property type="entry name" value="ARM-type_fold"/>
</dbReference>
<keyword evidence="11" id="KW-0131">Cell cycle</keyword>
<dbReference type="CDD" id="cd21223">
    <property type="entry name" value="CH_ASPM_rpt1"/>
    <property type="match status" value="1"/>
</dbReference>
<organism evidence="14 15">
    <name type="scientific">Stylophora pistillata</name>
    <name type="common">Smooth cauliflower coral</name>
    <dbReference type="NCBI Taxonomy" id="50429"/>
    <lineage>
        <taxon>Eukaryota</taxon>
        <taxon>Metazoa</taxon>
        <taxon>Cnidaria</taxon>
        <taxon>Anthozoa</taxon>
        <taxon>Hexacorallia</taxon>
        <taxon>Scleractinia</taxon>
        <taxon>Astrocoeniina</taxon>
        <taxon>Pocilloporidae</taxon>
        <taxon>Stylophora</taxon>
    </lineage>
</organism>
<evidence type="ECO:0000313" key="14">
    <source>
        <dbReference type="EMBL" id="PFX15185.1"/>
    </source>
</evidence>
<dbReference type="PROSITE" id="PS50021">
    <property type="entry name" value="CH"/>
    <property type="match status" value="1"/>
</dbReference>
<gene>
    <name evidence="14" type="primary">ASPM</name>
    <name evidence="14" type="ORF">AWC38_SpisGene20614</name>
</gene>
<keyword evidence="9" id="KW-0175">Coiled coil</keyword>
<dbReference type="SUPFAM" id="SSF47576">
    <property type="entry name" value="Calponin-homology domain, CH-domain"/>
    <property type="match status" value="1"/>
</dbReference>
<evidence type="ECO:0000256" key="12">
    <source>
        <dbReference type="SAM" id="MobiDB-lite"/>
    </source>
</evidence>
<dbReference type="PANTHER" id="PTHR22706">
    <property type="entry name" value="ASSEMBLY FACTOR FOR SPINDLE MICROTUBULES"/>
    <property type="match status" value="1"/>
</dbReference>
<feature type="region of interest" description="Disordered" evidence="12">
    <location>
        <begin position="267"/>
        <end position="299"/>
    </location>
</feature>
<dbReference type="GO" id="GO:0051295">
    <property type="term" value="P:establishment of meiotic spindle localization"/>
    <property type="evidence" value="ECO:0007669"/>
    <property type="project" value="TreeGrafter"/>
</dbReference>
<evidence type="ECO:0000256" key="1">
    <source>
        <dbReference type="ARBA" id="ARBA00004123"/>
    </source>
</evidence>
<dbReference type="EMBL" id="LSMT01000676">
    <property type="protein sequence ID" value="PFX15185.1"/>
    <property type="molecule type" value="Genomic_DNA"/>
</dbReference>
<dbReference type="GO" id="GO:0005737">
    <property type="term" value="C:cytoplasm"/>
    <property type="evidence" value="ECO:0007669"/>
    <property type="project" value="UniProtKB-SubCell"/>
</dbReference>
<dbReference type="InterPro" id="IPR036872">
    <property type="entry name" value="CH_dom_sf"/>
</dbReference>
<keyword evidence="5" id="KW-0132">Cell division</keyword>
<dbReference type="SUPFAM" id="SSF48371">
    <property type="entry name" value="ARM repeat"/>
    <property type="match status" value="1"/>
</dbReference>
<dbReference type="FunFam" id="1.10.418.10:FF:000051">
    <property type="entry name" value="Abnormal spindle-like microcephaly-associated protein homolog"/>
    <property type="match status" value="1"/>
</dbReference>
<evidence type="ECO:0000256" key="3">
    <source>
        <dbReference type="ARBA" id="ARBA00022490"/>
    </source>
</evidence>
<evidence type="ECO:0000256" key="10">
    <source>
        <dbReference type="ARBA" id="ARBA00023242"/>
    </source>
</evidence>
<dbReference type="GO" id="GO:0000922">
    <property type="term" value="C:spindle pole"/>
    <property type="evidence" value="ECO:0007669"/>
    <property type="project" value="TreeGrafter"/>
</dbReference>
<evidence type="ECO:0000256" key="9">
    <source>
        <dbReference type="ARBA" id="ARBA00023054"/>
    </source>
</evidence>
<keyword evidence="10" id="KW-0539">Nucleus</keyword>
<dbReference type="SMART" id="SM00033">
    <property type="entry name" value="CH"/>
    <property type="match status" value="1"/>
</dbReference>
<dbReference type="Pfam" id="PF15780">
    <property type="entry name" value="ASH"/>
    <property type="match status" value="1"/>
</dbReference>
<keyword evidence="3" id="KW-0963">Cytoplasm</keyword>
<dbReference type="PANTHER" id="PTHR22706:SF1">
    <property type="entry name" value="ASSEMBLY FACTOR FOR SPINDLE MICROTUBULES"/>
    <property type="match status" value="1"/>
</dbReference>
<evidence type="ECO:0000313" key="15">
    <source>
        <dbReference type="Proteomes" id="UP000225706"/>
    </source>
</evidence>
<dbReference type="GO" id="GO:0051301">
    <property type="term" value="P:cell division"/>
    <property type="evidence" value="ECO:0007669"/>
    <property type="project" value="UniProtKB-KW"/>
</dbReference>
<dbReference type="GO" id="GO:0007051">
    <property type="term" value="P:spindle organization"/>
    <property type="evidence" value="ECO:0007669"/>
    <property type="project" value="TreeGrafter"/>
</dbReference>
<dbReference type="GO" id="GO:0005634">
    <property type="term" value="C:nucleus"/>
    <property type="evidence" value="ECO:0007669"/>
    <property type="project" value="UniProtKB-SubCell"/>
</dbReference>
<keyword evidence="15" id="KW-1185">Reference proteome</keyword>
<dbReference type="InterPro" id="IPR001715">
    <property type="entry name" value="CH_dom"/>
</dbReference>
<evidence type="ECO:0000256" key="4">
    <source>
        <dbReference type="ARBA" id="ARBA00022553"/>
    </source>
</evidence>
<accession>A0A2B4RFY4</accession>
<dbReference type="InterPro" id="IPR011989">
    <property type="entry name" value="ARM-like"/>
</dbReference>
<protein>
    <submittedName>
        <fullName evidence="14">Abnormal spindle-like microcephaly-associated protein-like</fullName>
    </submittedName>
</protein>